<reference evidence="3 4" key="1">
    <citation type="submission" date="2023-02" db="EMBL/GenBank/DDBJ databases">
        <title>Devosia chondri sp. nov., isolated from the phycosphere of marine algae.</title>
        <authorList>
            <person name="Kim J.M."/>
            <person name="Lee J.K."/>
            <person name="Choi B.J."/>
            <person name="Bayburt H."/>
            <person name="Jeon C.O."/>
        </authorList>
    </citation>
    <scope>NUCLEOTIDE SEQUENCE [LARGE SCALE GENOMIC DNA]</scope>
    <source>
        <strain evidence="3 4">G2-5</strain>
    </source>
</reference>
<dbReference type="EMBL" id="CP118247">
    <property type="protein sequence ID" value="WDR05117.1"/>
    <property type="molecule type" value="Genomic_DNA"/>
</dbReference>
<dbReference type="InterPro" id="IPR045179">
    <property type="entry name" value="YgfZ/GcvT"/>
</dbReference>
<protein>
    <submittedName>
        <fullName evidence="3">Folate-binding protein</fullName>
    </submittedName>
</protein>
<dbReference type="Gene3D" id="3.30.1360.120">
    <property type="entry name" value="Probable tRNA modification gtpase trme, domain 1"/>
    <property type="match status" value="2"/>
</dbReference>
<dbReference type="NCBIfam" id="TIGR03317">
    <property type="entry name" value="ygfZ_signature"/>
    <property type="match status" value="1"/>
</dbReference>
<evidence type="ECO:0000259" key="2">
    <source>
        <dbReference type="Pfam" id="PF25455"/>
    </source>
</evidence>
<dbReference type="RefSeq" id="WP_282210636.1">
    <property type="nucleotide sequence ID" value="NZ_CP118247.1"/>
</dbReference>
<dbReference type="InterPro" id="IPR017703">
    <property type="entry name" value="YgfZ/GCV_T_CS"/>
</dbReference>
<accession>A0ABY7YV86</accession>
<sequence length="272" mass="29874">MTISLRADRAIFRFSGPEAHKLLNDVVTGHIPASGDIAAWWALLSPQGKILAEGMAGWADDALWLDVHAAVADDFFKRMKMYRLRAKAEIEDLRVTHRPGYAESPSHFAHRQQIGPVNLGWRLIAPVEQTTDWADDKAYASARIRAGICELGQDFEPNQLFAHDIAMDILGGIDFAKGCYVGQEVVSRMKHRGTARRRPVLITNTTAPSGTPVMANDREAGTLGRVLNHQAVAILRLDRLTDPTTITAADAPITLAVPDWATYQLGDSTAEQ</sequence>
<evidence type="ECO:0000256" key="1">
    <source>
        <dbReference type="ARBA" id="ARBA00022946"/>
    </source>
</evidence>
<proteinExistence type="predicted"/>
<feature type="domain" description="CAF17 C-terminal" evidence="2">
    <location>
        <begin position="196"/>
        <end position="262"/>
    </location>
</feature>
<name>A0ABY7YV86_9HYPH</name>
<keyword evidence="4" id="KW-1185">Reference proteome</keyword>
<dbReference type="PANTHER" id="PTHR22602:SF0">
    <property type="entry name" value="TRANSFERASE CAF17, MITOCHONDRIAL-RELATED"/>
    <property type="match status" value="1"/>
</dbReference>
<evidence type="ECO:0000313" key="4">
    <source>
        <dbReference type="Proteomes" id="UP001222118"/>
    </source>
</evidence>
<evidence type="ECO:0000313" key="3">
    <source>
        <dbReference type="EMBL" id="WDR05117.1"/>
    </source>
</evidence>
<dbReference type="SUPFAM" id="SSF103025">
    <property type="entry name" value="Folate-binding domain"/>
    <property type="match status" value="1"/>
</dbReference>
<dbReference type="InterPro" id="IPR027266">
    <property type="entry name" value="TrmE/GcvT-like"/>
</dbReference>
<gene>
    <name evidence="3" type="ORF">PSQ90_12560</name>
</gene>
<dbReference type="Proteomes" id="UP001222118">
    <property type="component" value="Chromosome"/>
</dbReference>
<organism evidence="3 4">
    <name type="scientific">Devosia rhodophyticola</name>
    <dbReference type="NCBI Taxonomy" id="3026423"/>
    <lineage>
        <taxon>Bacteria</taxon>
        <taxon>Pseudomonadati</taxon>
        <taxon>Pseudomonadota</taxon>
        <taxon>Alphaproteobacteria</taxon>
        <taxon>Hyphomicrobiales</taxon>
        <taxon>Devosiaceae</taxon>
        <taxon>Devosia</taxon>
    </lineage>
</organism>
<dbReference type="Pfam" id="PF25455">
    <property type="entry name" value="Beta-barrel_CAF17_C"/>
    <property type="match status" value="1"/>
</dbReference>
<dbReference type="InterPro" id="IPR057460">
    <property type="entry name" value="CAF17_C"/>
</dbReference>
<dbReference type="PANTHER" id="PTHR22602">
    <property type="entry name" value="TRANSFERASE CAF17, MITOCHONDRIAL-RELATED"/>
    <property type="match status" value="1"/>
</dbReference>
<keyword evidence="1" id="KW-0809">Transit peptide</keyword>